<dbReference type="EMBL" id="BJXC01000018">
    <property type="protein sequence ID" value="GEM52640.1"/>
    <property type="molecule type" value="Genomic_DNA"/>
</dbReference>
<keyword evidence="2" id="KW-1185">Reference proteome</keyword>
<accession>A0A511NIK3</accession>
<dbReference type="Proteomes" id="UP000321245">
    <property type="component" value="Unassembled WGS sequence"/>
</dbReference>
<protein>
    <submittedName>
        <fullName evidence="1">Uncharacterized protein</fullName>
    </submittedName>
</protein>
<comment type="caution">
    <text evidence="1">The sequence shown here is derived from an EMBL/GenBank/DDBJ whole genome shotgun (WGS) entry which is preliminary data.</text>
</comment>
<reference evidence="1 2" key="1">
    <citation type="submission" date="2019-07" db="EMBL/GenBank/DDBJ databases">
        <title>Whole genome shotgun sequence of Empedobacter brevis NBRC 14943.</title>
        <authorList>
            <person name="Hosoyama A."/>
            <person name="Uohara A."/>
            <person name="Ohji S."/>
            <person name="Ichikawa N."/>
        </authorList>
    </citation>
    <scope>NUCLEOTIDE SEQUENCE [LARGE SCALE GENOMIC DNA]</scope>
    <source>
        <strain evidence="1 2">NBRC 14943</strain>
    </source>
</reference>
<organism evidence="1 2">
    <name type="scientific">Empedobacter brevis NBRC 14943 = ATCC 43319</name>
    <dbReference type="NCBI Taxonomy" id="1218108"/>
    <lineage>
        <taxon>Bacteria</taxon>
        <taxon>Pseudomonadati</taxon>
        <taxon>Bacteroidota</taxon>
        <taxon>Flavobacteriia</taxon>
        <taxon>Flavobacteriales</taxon>
        <taxon>Weeksellaceae</taxon>
        <taxon>Empedobacter</taxon>
    </lineage>
</organism>
<evidence type="ECO:0000313" key="2">
    <source>
        <dbReference type="Proteomes" id="UP000321245"/>
    </source>
</evidence>
<proteinExistence type="predicted"/>
<evidence type="ECO:0000313" key="1">
    <source>
        <dbReference type="EMBL" id="GEM52640.1"/>
    </source>
</evidence>
<gene>
    <name evidence="1" type="ORF">EB1_24300</name>
</gene>
<sequence>MPKILSNLKDIEDYNFESIYNASSSYKTIKNNFDNSIEFKKKEIDELKDLLNKKSMV</sequence>
<dbReference type="RefSeq" id="WP_185150065.1">
    <property type="nucleotide sequence ID" value="NZ_BJXC01000018.1"/>
</dbReference>
<name>A0A511NIK3_9FLAO</name>
<dbReference type="AlphaFoldDB" id="A0A511NIK3"/>